<dbReference type="AlphaFoldDB" id="A0AAT9GMN9"/>
<protein>
    <submittedName>
        <fullName evidence="3">EamA family transporter</fullName>
    </submittedName>
</protein>
<dbReference type="PANTHER" id="PTHR22911:SF79">
    <property type="entry name" value="MOBA-LIKE NTP TRANSFERASE DOMAIN-CONTAINING PROTEIN"/>
    <property type="match status" value="1"/>
</dbReference>
<feature type="transmembrane region" description="Helical" evidence="1">
    <location>
        <begin position="140"/>
        <end position="159"/>
    </location>
</feature>
<dbReference type="RefSeq" id="WP_369610386.1">
    <property type="nucleotide sequence ID" value="NZ_AP031322.1"/>
</dbReference>
<accession>A0AAT9GMN9</accession>
<evidence type="ECO:0000256" key="1">
    <source>
        <dbReference type="SAM" id="Phobius"/>
    </source>
</evidence>
<feature type="transmembrane region" description="Helical" evidence="1">
    <location>
        <begin position="83"/>
        <end position="102"/>
    </location>
</feature>
<keyword evidence="1" id="KW-0812">Transmembrane</keyword>
<proteinExistence type="predicted"/>
<feature type="transmembrane region" description="Helical" evidence="1">
    <location>
        <begin position="252"/>
        <end position="269"/>
    </location>
</feature>
<evidence type="ECO:0000313" key="3">
    <source>
        <dbReference type="EMBL" id="BFH72137.1"/>
    </source>
</evidence>
<dbReference type="Pfam" id="PF00892">
    <property type="entry name" value="EamA"/>
    <property type="match status" value="2"/>
</dbReference>
<feature type="transmembrane region" description="Helical" evidence="1">
    <location>
        <begin position="195"/>
        <end position="215"/>
    </location>
</feature>
<feature type="transmembrane region" description="Helical" evidence="1">
    <location>
        <begin position="227"/>
        <end position="246"/>
    </location>
</feature>
<feature type="domain" description="EamA" evidence="2">
    <location>
        <begin position="9"/>
        <end position="131"/>
    </location>
</feature>
<feature type="domain" description="EamA" evidence="2">
    <location>
        <begin position="141"/>
        <end position="269"/>
    </location>
</feature>
<sequence>MIKRGFYDLVIASALWGTIGIATQIGYEHGANVFQIILFRSLSSSFLIFTIFNNFKRILNRISFIMGIVTIIFYETYVYSVNVLGASLSAVFLYTAPLWVLLASKFFLKDKITIRKILSSLLVIIGVYFIYFSKISIVDIGWGLASGFTYGLLIIYSRFMQNKDFSDKEILASQAIWSLPFSFFFYLLSPNLTFSSIYTGIYLGIVATFLAYIFFYRGMRRTDSITASVVSSLEPVFTIIFAMIILHQFLTTLQLFGSIIIIFSSILISF</sequence>
<keyword evidence="1" id="KW-0472">Membrane</keyword>
<dbReference type="GO" id="GO:0016020">
    <property type="term" value="C:membrane"/>
    <property type="evidence" value="ECO:0007669"/>
    <property type="project" value="InterPro"/>
</dbReference>
<organism evidence="3">
    <name type="scientific">Sulfurisphaera javensis</name>
    <dbReference type="NCBI Taxonomy" id="2049879"/>
    <lineage>
        <taxon>Archaea</taxon>
        <taxon>Thermoproteota</taxon>
        <taxon>Thermoprotei</taxon>
        <taxon>Sulfolobales</taxon>
        <taxon>Sulfolobaceae</taxon>
        <taxon>Sulfurisphaera</taxon>
    </lineage>
</organism>
<feature type="transmembrane region" description="Helical" evidence="1">
    <location>
        <begin position="33"/>
        <end position="52"/>
    </location>
</feature>
<keyword evidence="1" id="KW-1133">Transmembrane helix</keyword>
<dbReference type="Gene3D" id="1.10.3730.20">
    <property type="match status" value="1"/>
</dbReference>
<name>A0AAT9GMN9_9CREN</name>
<feature type="transmembrane region" description="Helical" evidence="1">
    <location>
        <begin position="59"/>
        <end position="77"/>
    </location>
</feature>
<feature type="transmembrane region" description="Helical" evidence="1">
    <location>
        <begin position="171"/>
        <end position="189"/>
    </location>
</feature>
<dbReference type="KEGG" id="sjv:SJAV_00810"/>
<feature type="transmembrane region" description="Helical" evidence="1">
    <location>
        <begin position="7"/>
        <end position="27"/>
    </location>
</feature>
<reference evidence="3" key="1">
    <citation type="submission" date="2024-03" db="EMBL/GenBank/DDBJ databases">
        <title>Complete genome sequence of Sulfurisphaera javensis strain KD-1.</title>
        <authorList>
            <person name="Sakai H."/>
            <person name="Nur N."/>
            <person name="Suwanto A."/>
            <person name="Kurosawa N."/>
        </authorList>
    </citation>
    <scope>NUCLEOTIDE SEQUENCE</scope>
    <source>
        <strain evidence="3">KD-1</strain>
    </source>
</reference>
<evidence type="ECO:0000259" key="2">
    <source>
        <dbReference type="Pfam" id="PF00892"/>
    </source>
</evidence>
<dbReference type="PANTHER" id="PTHR22911">
    <property type="entry name" value="ACYL-MALONYL CONDENSING ENZYME-RELATED"/>
    <property type="match status" value="1"/>
</dbReference>
<dbReference type="EMBL" id="AP031322">
    <property type="protein sequence ID" value="BFH72137.1"/>
    <property type="molecule type" value="Genomic_DNA"/>
</dbReference>
<gene>
    <name evidence="3" type="ORF">SJAV_00810</name>
</gene>
<dbReference type="GeneID" id="92353014"/>
<dbReference type="InterPro" id="IPR000620">
    <property type="entry name" value="EamA_dom"/>
</dbReference>
<feature type="transmembrane region" description="Helical" evidence="1">
    <location>
        <begin position="114"/>
        <end position="134"/>
    </location>
</feature>
<dbReference type="InterPro" id="IPR037185">
    <property type="entry name" value="EmrE-like"/>
</dbReference>
<dbReference type="SUPFAM" id="SSF103481">
    <property type="entry name" value="Multidrug resistance efflux transporter EmrE"/>
    <property type="match status" value="2"/>
</dbReference>